<gene>
    <name evidence="8" type="ORF">CHU95_20290</name>
</gene>
<proteinExistence type="inferred from homology"/>
<evidence type="ECO:0000256" key="7">
    <source>
        <dbReference type="SAM" id="SignalP"/>
    </source>
</evidence>
<keyword evidence="4" id="KW-0472">Membrane</keyword>
<evidence type="ECO:0000256" key="3">
    <source>
        <dbReference type="ARBA" id="ARBA00022729"/>
    </source>
</evidence>
<evidence type="ECO:0000256" key="2">
    <source>
        <dbReference type="ARBA" id="ARBA00008973"/>
    </source>
</evidence>
<dbReference type="SUPFAM" id="SSF53850">
    <property type="entry name" value="Periplasmic binding protein-like II"/>
    <property type="match status" value="1"/>
</dbReference>
<reference evidence="8 9" key="1">
    <citation type="submission" date="2017-07" db="EMBL/GenBank/DDBJ databases">
        <title>Niveispirillum cyanobacteriorum sp. nov., isolated from cyanobacterial aggregates in a eutrophic lake.</title>
        <authorList>
            <person name="Cai H."/>
        </authorList>
    </citation>
    <scope>NUCLEOTIDE SEQUENCE [LARGE SCALE GENOMIC DNA]</scope>
    <source>
        <strain evidence="9">TH1-14</strain>
    </source>
</reference>
<sequence>MRISALLALITTVLATALPAQAEKLRIGVTPGPHAQIMEVVKKEAAAQGLDLEVMEFSDYVVPNAALDSGDLDANSFQHQPYLDNQITDRGFNLVSVGKSVTFPLGIFASKAKSLEALPKGAKIAIPNDPTNGGRALLLLAREGLISVDPKVGLKATVLDITQNPKNLKIIELDAAQLPRSLGDVDAAAINGNYALEAGLDPIKDAIAREPANGPYANVIVVRTSDKDKPWVKKLMAVYNSAPVKTFIETTYKGAVVPAW</sequence>
<evidence type="ECO:0000313" key="9">
    <source>
        <dbReference type="Proteomes" id="UP000216998"/>
    </source>
</evidence>
<dbReference type="AlphaFoldDB" id="A0A255YSR5"/>
<comment type="caution">
    <text evidence="8">The sequence shown here is derived from an EMBL/GenBank/DDBJ whole genome shotgun (WGS) entry which is preliminary data.</text>
</comment>
<evidence type="ECO:0000256" key="5">
    <source>
        <dbReference type="ARBA" id="ARBA00023139"/>
    </source>
</evidence>
<keyword evidence="3 7" id="KW-0732">Signal</keyword>
<feature type="chain" id="PRO_5012377852" evidence="7">
    <location>
        <begin position="23"/>
        <end position="260"/>
    </location>
</feature>
<evidence type="ECO:0000256" key="4">
    <source>
        <dbReference type="ARBA" id="ARBA00023136"/>
    </source>
</evidence>
<dbReference type="PANTHER" id="PTHR30429:SF1">
    <property type="entry name" value="D-METHIONINE-BINDING LIPOPROTEIN METQ-RELATED"/>
    <property type="match status" value="1"/>
</dbReference>
<accession>A0A255YSR5</accession>
<dbReference type="NCBIfam" id="TIGR00363">
    <property type="entry name" value="MetQ/NlpA family lipoprotein"/>
    <property type="match status" value="1"/>
</dbReference>
<keyword evidence="9" id="KW-1185">Reference proteome</keyword>
<evidence type="ECO:0000256" key="1">
    <source>
        <dbReference type="ARBA" id="ARBA00004635"/>
    </source>
</evidence>
<dbReference type="Pfam" id="PF03180">
    <property type="entry name" value="Lipoprotein_9"/>
    <property type="match status" value="1"/>
</dbReference>
<comment type="subcellular location">
    <subcellularLocation>
        <location evidence="1">Membrane</location>
        <topology evidence="1">Lipid-anchor</topology>
    </subcellularLocation>
</comment>
<keyword evidence="6" id="KW-0449">Lipoprotein</keyword>
<evidence type="ECO:0000256" key="6">
    <source>
        <dbReference type="ARBA" id="ARBA00023288"/>
    </source>
</evidence>
<keyword evidence="5" id="KW-0564">Palmitate</keyword>
<feature type="signal peptide" evidence="7">
    <location>
        <begin position="1"/>
        <end position="22"/>
    </location>
</feature>
<organism evidence="8 9">
    <name type="scientific">Niveispirillum lacus</name>
    <dbReference type="NCBI Taxonomy" id="1981099"/>
    <lineage>
        <taxon>Bacteria</taxon>
        <taxon>Pseudomonadati</taxon>
        <taxon>Pseudomonadota</taxon>
        <taxon>Alphaproteobacteria</taxon>
        <taxon>Rhodospirillales</taxon>
        <taxon>Azospirillaceae</taxon>
        <taxon>Niveispirillum</taxon>
    </lineage>
</organism>
<dbReference type="Proteomes" id="UP000216998">
    <property type="component" value="Unassembled WGS sequence"/>
</dbReference>
<dbReference type="Gene3D" id="3.40.190.10">
    <property type="entry name" value="Periplasmic binding protein-like II"/>
    <property type="match status" value="2"/>
</dbReference>
<dbReference type="OrthoDB" id="9812878at2"/>
<dbReference type="CDD" id="cd13598">
    <property type="entry name" value="PBP2_lipoprotein_IlpA_like"/>
    <property type="match status" value="1"/>
</dbReference>
<dbReference type="EMBL" id="NOXU01000032">
    <property type="protein sequence ID" value="OYQ31490.1"/>
    <property type="molecule type" value="Genomic_DNA"/>
</dbReference>
<evidence type="ECO:0000313" key="8">
    <source>
        <dbReference type="EMBL" id="OYQ31490.1"/>
    </source>
</evidence>
<dbReference type="PANTHER" id="PTHR30429">
    <property type="entry name" value="D-METHIONINE-BINDING LIPOPROTEIN METQ"/>
    <property type="match status" value="1"/>
</dbReference>
<dbReference type="RefSeq" id="WP_094458170.1">
    <property type="nucleotide sequence ID" value="NZ_NOXU01000032.1"/>
</dbReference>
<dbReference type="PIRSF" id="PIRSF002854">
    <property type="entry name" value="MetQ"/>
    <property type="match status" value="1"/>
</dbReference>
<protein>
    <submittedName>
        <fullName evidence="8">Metal ABC transporter substrate-binding protein</fullName>
    </submittedName>
</protein>
<comment type="similarity">
    <text evidence="2">Belongs to the NlpA lipoprotein family.</text>
</comment>
<name>A0A255YSR5_9PROT</name>
<dbReference type="InterPro" id="IPR004872">
    <property type="entry name" value="Lipoprotein_NlpA"/>
</dbReference>
<dbReference type="GO" id="GO:0016020">
    <property type="term" value="C:membrane"/>
    <property type="evidence" value="ECO:0007669"/>
    <property type="project" value="UniProtKB-SubCell"/>
</dbReference>